<feature type="signal peptide" evidence="6">
    <location>
        <begin position="1"/>
        <end position="20"/>
    </location>
</feature>
<evidence type="ECO:0000313" key="9">
    <source>
        <dbReference type="EMBL" id="CAB9519730.1"/>
    </source>
</evidence>
<dbReference type="Gene3D" id="3.90.1410.10">
    <property type="entry name" value="set domain protein methyltransferase, domain 1"/>
    <property type="match status" value="1"/>
</dbReference>
<feature type="domain" description="SET" evidence="7">
    <location>
        <begin position="83"/>
        <end position="327"/>
    </location>
</feature>
<dbReference type="EMBL" id="CAICTM010001039">
    <property type="protein sequence ID" value="CAB9519730.1"/>
    <property type="molecule type" value="Genomic_DNA"/>
</dbReference>
<protein>
    <submittedName>
        <fullName evidence="9">Putrescine N-methyltransferase</fullName>
    </submittedName>
</protein>
<proteinExistence type="inferred from homology"/>
<dbReference type="PROSITE" id="PS50280">
    <property type="entry name" value="SET"/>
    <property type="match status" value="1"/>
</dbReference>
<dbReference type="Proteomes" id="UP001153069">
    <property type="component" value="Unassembled WGS sequence"/>
</dbReference>
<dbReference type="Pfam" id="PF01564">
    <property type="entry name" value="Spermine_synth"/>
    <property type="match status" value="1"/>
</dbReference>
<feature type="region of interest" description="Disordered" evidence="5">
    <location>
        <begin position="881"/>
        <end position="908"/>
    </location>
</feature>
<evidence type="ECO:0000256" key="3">
    <source>
        <dbReference type="ARBA" id="ARBA00023115"/>
    </source>
</evidence>
<dbReference type="SUPFAM" id="SSF53335">
    <property type="entry name" value="S-adenosyl-L-methionine-dependent methyltransferases"/>
    <property type="match status" value="1"/>
</dbReference>
<evidence type="ECO:0000259" key="7">
    <source>
        <dbReference type="PROSITE" id="PS50280"/>
    </source>
</evidence>
<dbReference type="OrthoDB" id="39740at2759"/>
<feature type="chain" id="PRO_5040209029" evidence="6">
    <location>
        <begin position="21"/>
        <end position="1349"/>
    </location>
</feature>
<dbReference type="InterPro" id="IPR030374">
    <property type="entry name" value="PABS"/>
</dbReference>
<accession>A0A9N8HP63</accession>
<keyword evidence="2 4" id="KW-0808">Transferase</keyword>
<comment type="similarity">
    <text evidence="1">Belongs to the spermidine/spermine synthase family.</text>
</comment>
<dbReference type="PROSITE" id="PS51006">
    <property type="entry name" value="PABS_2"/>
    <property type="match status" value="1"/>
</dbReference>
<feature type="compositionally biased region" description="Basic and acidic residues" evidence="5">
    <location>
        <begin position="881"/>
        <end position="893"/>
    </location>
</feature>
<evidence type="ECO:0000313" key="10">
    <source>
        <dbReference type="Proteomes" id="UP001153069"/>
    </source>
</evidence>
<dbReference type="PANTHER" id="PTHR43317:SF1">
    <property type="entry name" value="THERMOSPERMINE SYNTHASE ACAULIS5"/>
    <property type="match status" value="1"/>
</dbReference>
<evidence type="ECO:0000256" key="2">
    <source>
        <dbReference type="ARBA" id="ARBA00022679"/>
    </source>
</evidence>
<name>A0A9N8HP63_9STRA</name>
<evidence type="ECO:0000259" key="8">
    <source>
        <dbReference type="PROSITE" id="PS51006"/>
    </source>
</evidence>
<keyword evidence="3 4" id="KW-0620">Polyamine biosynthesis</keyword>
<keyword evidence="10" id="KW-1185">Reference proteome</keyword>
<gene>
    <name evidence="9" type="ORF">SEMRO_1041_G234570.1</name>
</gene>
<dbReference type="Gene3D" id="3.40.50.150">
    <property type="entry name" value="Vaccinia Virus protein VP39"/>
    <property type="match status" value="1"/>
</dbReference>
<dbReference type="SUPFAM" id="SSF82199">
    <property type="entry name" value="SET domain"/>
    <property type="match status" value="1"/>
</dbReference>
<dbReference type="InterPro" id="IPR001214">
    <property type="entry name" value="SET_dom"/>
</dbReference>
<evidence type="ECO:0000256" key="6">
    <source>
        <dbReference type="SAM" id="SignalP"/>
    </source>
</evidence>
<evidence type="ECO:0000256" key="4">
    <source>
        <dbReference type="PROSITE-ProRule" id="PRU00354"/>
    </source>
</evidence>
<sequence length="1349" mass="152968">MSLFLQSTLWLVALLPVACGGTSNVDAVVNSRGHVNVRMDGKSHDNSNIILPINHTTTAETEEDHGGTAIASWIKALGGHVHDEIDIRQMVDANNNNVSEYRLFVKADIPIGTPLLVLPKETLIMTKAAVPTHDEDKQCRRQLTARTLRHEMKLGSKSQYAPYIQYLQDASPPSRVPTAAWSRPGKQLLNRLLSKAKQKEYDIMDDDDKEEEEEYYWGMNIDLPPEHPAQDSLMDALYGSCDLTTKDMETEGVESMLLLHQHAWSERNEVMIPLYDMLQHRRGKDVNTLVEFFEDSYDNNNKGELMEVVIKSSRSIEKGEELFASYYNKEAEDYGTPELFRDFGIVEAYPRAFYFHQTDVQFVLDAEESLIKNKKSDRAIFLRWLHQRPYDEDIQFLKRQLQRLVLFASHLESPDPGIPDHEWELILQYYQAIVTAMDEAIYAYDDKNTPIVAEGGYAEYDMLEEKPDSLNYLQQTCDAPEILKFIGYNNTEKVQSQYQKVTFFAHNETNDTCFDLDGTVQICSSYRPHYHEMAVHYTARYLEKLERVLFVGGGDSMLLHEILKYDTLQKVVGLELDQKVTRKSFKHLGTQPHWDNPKVEWWFGDASKSLGMLPAVYFGSFDLVIMDLSETVMSLTVTDGLDIFGALALLLKPEGIIVKNEVYLEKFASLFDYTMQANLYGTPVVCSQVMVYGSYENDFLKRKPINHHVDTLLADQREDMTSEYGLWHDYRNSTGRSIDHCKEMDETKDEPINQTSSPGIIMVVEAEETSDLVAHPIHLTAAIIEAMKEAGFSPVSDTAREADPSDEKSRGVISVVLKEGYITARTWPNRKYCAFDIHLWSKFEKHGELKTALITAVGTPERASSSYRIVAGGMLGVASWKEDEKNRGPRQRDSACSGNHSDDTGGTRHVGQAVLGTILQESVELIGRSNISVAIVCGFENEKCESLEVASNVESIGSVIPLWACPQLEGLDRDDESGIACLRRCRADTFDTLEAATEENEALRLVVVDPGAPFAMGQVVVKLFSDENHREVLLADSGLVVATMQTEEDSWRRALIDRFRHDIIVNDPVFRAQAFFNDSVSGIELGIASYGDVDFIPHFKMAVAEIEEKTNLAADIRNIQGGLFNYQPDFDPRFFYPKDYDQTSPLDQWMSQKPLGFQTLFQLELQPWNKYTKDGDRVSVYYEETDQWIPGVLLKKEAKGDANDDQELFNVKFDDGDYGYDVHPMYMRAEILPKLSLKKVQRACSNALKSIKVTQVTREDFEHLGKGLVITASWVGGDATVLWDGSQHIDINLFTYKETVEVAERFVQSFRAKLPAWGIALRDEQPRGTGRVVNFQSDLQAIDRPHWAP</sequence>
<dbReference type="GO" id="GO:0010487">
    <property type="term" value="F:thermospermine synthase activity"/>
    <property type="evidence" value="ECO:0007669"/>
    <property type="project" value="TreeGrafter"/>
</dbReference>
<dbReference type="GO" id="GO:0006596">
    <property type="term" value="P:polyamine biosynthetic process"/>
    <property type="evidence" value="ECO:0007669"/>
    <property type="project" value="UniProtKB-UniRule"/>
</dbReference>
<dbReference type="Pfam" id="PF00856">
    <property type="entry name" value="SET"/>
    <property type="match status" value="1"/>
</dbReference>
<evidence type="ECO:0000256" key="5">
    <source>
        <dbReference type="SAM" id="MobiDB-lite"/>
    </source>
</evidence>
<feature type="domain" description="PABS" evidence="8">
    <location>
        <begin position="468"/>
        <end position="641"/>
    </location>
</feature>
<dbReference type="InterPro" id="IPR029063">
    <property type="entry name" value="SAM-dependent_MTases_sf"/>
</dbReference>
<comment type="caution">
    <text evidence="9">The sequence shown here is derived from an EMBL/GenBank/DDBJ whole genome shotgun (WGS) entry which is preliminary data.</text>
</comment>
<reference evidence="9" key="1">
    <citation type="submission" date="2020-06" db="EMBL/GenBank/DDBJ databases">
        <authorList>
            <consortium name="Plant Systems Biology data submission"/>
        </authorList>
    </citation>
    <scope>NUCLEOTIDE SEQUENCE</scope>
    <source>
        <strain evidence="9">D6</strain>
    </source>
</reference>
<dbReference type="PANTHER" id="PTHR43317">
    <property type="entry name" value="THERMOSPERMINE SYNTHASE ACAULIS5"/>
    <property type="match status" value="1"/>
</dbReference>
<dbReference type="Gene3D" id="3.60.90.10">
    <property type="entry name" value="S-adenosylmethionine decarboxylase"/>
    <property type="match status" value="1"/>
</dbReference>
<organism evidence="9 10">
    <name type="scientific">Seminavis robusta</name>
    <dbReference type="NCBI Taxonomy" id="568900"/>
    <lineage>
        <taxon>Eukaryota</taxon>
        <taxon>Sar</taxon>
        <taxon>Stramenopiles</taxon>
        <taxon>Ochrophyta</taxon>
        <taxon>Bacillariophyta</taxon>
        <taxon>Bacillariophyceae</taxon>
        <taxon>Bacillariophycidae</taxon>
        <taxon>Naviculales</taxon>
        <taxon>Naviculaceae</taxon>
        <taxon>Seminavis</taxon>
    </lineage>
</organism>
<dbReference type="InterPro" id="IPR046341">
    <property type="entry name" value="SET_dom_sf"/>
</dbReference>
<feature type="active site" description="Proton acceptor" evidence="4">
    <location>
        <position position="627"/>
    </location>
</feature>
<evidence type="ECO:0000256" key="1">
    <source>
        <dbReference type="ARBA" id="ARBA00007867"/>
    </source>
</evidence>
<keyword evidence="6" id="KW-0732">Signal</keyword>